<dbReference type="InterPro" id="IPR003593">
    <property type="entry name" value="AAA+_ATPase"/>
</dbReference>
<dbReference type="OrthoDB" id="9802264at2"/>
<dbReference type="InterPro" id="IPR027417">
    <property type="entry name" value="P-loop_NTPase"/>
</dbReference>
<dbReference type="PROSITE" id="PS50893">
    <property type="entry name" value="ABC_TRANSPORTER_2"/>
    <property type="match status" value="1"/>
</dbReference>
<dbReference type="SUPFAM" id="SSF52540">
    <property type="entry name" value="P-loop containing nucleoside triphosphate hydrolases"/>
    <property type="match status" value="1"/>
</dbReference>
<comment type="similarity">
    <text evidence="1">Belongs to the ABC transporter superfamily.</text>
</comment>
<evidence type="ECO:0000313" key="6">
    <source>
        <dbReference type="EMBL" id="TCO83398.1"/>
    </source>
</evidence>
<keyword evidence="7" id="KW-1185">Reference proteome</keyword>
<accession>A0A4V2SDG6</accession>
<dbReference type="InterPro" id="IPR017871">
    <property type="entry name" value="ABC_transporter-like_CS"/>
</dbReference>
<dbReference type="RefSeq" id="WP_132538293.1">
    <property type="nucleotide sequence ID" value="NZ_SLWY01000002.1"/>
</dbReference>
<dbReference type="GO" id="GO:0005524">
    <property type="term" value="F:ATP binding"/>
    <property type="evidence" value="ECO:0007669"/>
    <property type="project" value="UniProtKB-KW"/>
</dbReference>
<feature type="domain" description="ABC transporter" evidence="5">
    <location>
        <begin position="6"/>
        <end position="223"/>
    </location>
</feature>
<dbReference type="Pfam" id="PF00005">
    <property type="entry name" value="ABC_tran"/>
    <property type="match status" value="1"/>
</dbReference>
<dbReference type="Gene3D" id="3.40.50.300">
    <property type="entry name" value="P-loop containing nucleotide triphosphate hydrolases"/>
    <property type="match status" value="1"/>
</dbReference>
<protein>
    <submittedName>
        <fullName evidence="6">NitT/TauT family transport system ATP-binding protein</fullName>
    </submittedName>
</protein>
<comment type="caution">
    <text evidence="6">The sequence shown here is derived from an EMBL/GenBank/DDBJ whole genome shotgun (WGS) entry which is preliminary data.</text>
</comment>
<evidence type="ECO:0000259" key="5">
    <source>
        <dbReference type="PROSITE" id="PS50893"/>
    </source>
</evidence>
<dbReference type="Proteomes" id="UP000295765">
    <property type="component" value="Unassembled WGS sequence"/>
</dbReference>
<name>A0A4V2SDG6_9GAMM</name>
<reference evidence="6 7" key="1">
    <citation type="submission" date="2019-03" db="EMBL/GenBank/DDBJ databases">
        <title>Genomic Encyclopedia of Type Strains, Phase IV (KMG-IV): sequencing the most valuable type-strain genomes for metagenomic binning, comparative biology and taxonomic classification.</title>
        <authorList>
            <person name="Goeker M."/>
        </authorList>
    </citation>
    <scope>NUCLEOTIDE SEQUENCE [LARGE SCALE GENOMIC DNA]</scope>
    <source>
        <strain evidence="6 7">DSM 25287</strain>
    </source>
</reference>
<dbReference type="PANTHER" id="PTHR42788:SF19">
    <property type="entry name" value="ALIPHATIC SULFONATES IMPORT ATP-BINDING PROTEIN SSUB 2"/>
    <property type="match status" value="1"/>
</dbReference>
<gene>
    <name evidence="6" type="ORF">EV699_10296</name>
</gene>
<evidence type="ECO:0000256" key="4">
    <source>
        <dbReference type="ARBA" id="ARBA00022840"/>
    </source>
</evidence>
<dbReference type="InterPro" id="IPR003439">
    <property type="entry name" value="ABC_transporter-like_ATP-bd"/>
</dbReference>
<dbReference type="EMBL" id="SLWY01000002">
    <property type="protein sequence ID" value="TCO83398.1"/>
    <property type="molecule type" value="Genomic_DNA"/>
</dbReference>
<evidence type="ECO:0000256" key="2">
    <source>
        <dbReference type="ARBA" id="ARBA00022448"/>
    </source>
</evidence>
<keyword evidence="2" id="KW-0813">Transport</keyword>
<keyword evidence="3" id="KW-0547">Nucleotide-binding</keyword>
<keyword evidence="4 6" id="KW-0067">ATP-binding</keyword>
<organism evidence="6 7">
    <name type="scientific">Plasticicumulans lactativorans</name>
    <dbReference type="NCBI Taxonomy" id="1133106"/>
    <lineage>
        <taxon>Bacteria</taxon>
        <taxon>Pseudomonadati</taxon>
        <taxon>Pseudomonadota</taxon>
        <taxon>Gammaproteobacteria</taxon>
        <taxon>Candidatus Competibacteraceae</taxon>
        <taxon>Plasticicumulans</taxon>
    </lineage>
</organism>
<dbReference type="AlphaFoldDB" id="A0A4V2SDG6"/>
<dbReference type="SMART" id="SM00382">
    <property type="entry name" value="AAA"/>
    <property type="match status" value="1"/>
</dbReference>
<sequence length="242" mass="25527">MSGAALALEVRAKRWPGATQPLLAGLRLAVVPGEFVALVGPSGSGKSTLLGLAAGLDTDFDGRIERPPGAPGVVFQEPRLLPWLSALDNVRLVLHGADDERRARDWLAAMGLGEALGRRPGELSGGMQRRVALARAFAIAPRWLLLDEPFVSLDAPVAAGLRALLLEHWQATRALVLLVTHALDEALALADRVVFLGGRPARVLLDHRVGLPRPRAPAAVARHAADLLAAHPGLLTGSLDHG</sequence>
<dbReference type="InterPro" id="IPR050166">
    <property type="entry name" value="ABC_transporter_ATP-bind"/>
</dbReference>
<dbReference type="PANTHER" id="PTHR42788">
    <property type="entry name" value="TAURINE IMPORT ATP-BINDING PROTEIN-RELATED"/>
    <property type="match status" value="1"/>
</dbReference>
<evidence type="ECO:0000256" key="1">
    <source>
        <dbReference type="ARBA" id="ARBA00005417"/>
    </source>
</evidence>
<proteinExistence type="inferred from homology"/>
<dbReference type="PROSITE" id="PS00211">
    <property type="entry name" value="ABC_TRANSPORTER_1"/>
    <property type="match status" value="1"/>
</dbReference>
<evidence type="ECO:0000313" key="7">
    <source>
        <dbReference type="Proteomes" id="UP000295765"/>
    </source>
</evidence>
<dbReference type="GO" id="GO:0016887">
    <property type="term" value="F:ATP hydrolysis activity"/>
    <property type="evidence" value="ECO:0007669"/>
    <property type="project" value="InterPro"/>
</dbReference>
<evidence type="ECO:0000256" key="3">
    <source>
        <dbReference type="ARBA" id="ARBA00022741"/>
    </source>
</evidence>